<organism evidence="1 2">
    <name type="scientific">Sphaerospermopsis reniformis</name>
    <dbReference type="NCBI Taxonomy" id="531300"/>
    <lineage>
        <taxon>Bacteria</taxon>
        <taxon>Bacillati</taxon>
        <taxon>Cyanobacteriota</taxon>
        <taxon>Cyanophyceae</taxon>
        <taxon>Nostocales</taxon>
        <taxon>Aphanizomenonaceae</taxon>
        <taxon>Sphaerospermopsis</taxon>
    </lineage>
</organism>
<accession>A0A479ZUK2</accession>
<gene>
    <name evidence="1" type="ORF">SR1949_04190</name>
</gene>
<keyword evidence="2" id="KW-1185">Reference proteome</keyword>
<dbReference type="Proteomes" id="UP000300142">
    <property type="component" value="Unassembled WGS sequence"/>
</dbReference>
<dbReference type="AlphaFoldDB" id="A0A479ZUK2"/>
<dbReference type="EMBL" id="BJCE01000007">
    <property type="protein sequence ID" value="GCL35326.1"/>
    <property type="molecule type" value="Genomic_DNA"/>
</dbReference>
<protein>
    <submittedName>
        <fullName evidence="1">Uncharacterized protein</fullName>
    </submittedName>
</protein>
<comment type="caution">
    <text evidence="1">The sequence shown here is derived from an EMBL/GenBank/DDBJ whole genome shotgun (WGS) entry which is preliminary data.</text>
</comment>
<name>A0A479ZUK2_9CYAN</name>
<proteinExistence type="predicted"/>
<evidence type="ECO:0000313" key="2">
    <source>
        <dbReference type="Proteomes" id="UP000300142"/>
    </source>
</evidence>
<reference evidence="2" key="1">
    <citation type="submission" date="2019-02" db="EMBL/GenBank/DDBJ databases">
        <title>Draft genome sequence of Sphaerospermopsis reniformis NIES-1949.</title>
        <authorList>
            <person name="Yamaguchi H."/>
            <person name="Suzuki S."/>
            <person name="Kawachi M."/>
        </authorList>
    </citation>
    <scope>NUCLEOTIDE SEQUENCE [LARGE SCALE GENOMIC DNA]</scope>
    <source>
        <strain evidence="2">NIES-1949</strain>
    </source>
</reference>
<dbReference type="RefSeq" id="WP_137666203.1">
    <property type="nucleotide sequence ID" value="NZ_BJCE01000007.1"/>
</dbReference>
<evidence type="ECO:0000313" key="1">
    <source>
        <dbReference type="EMBL" id="GCL35326.1"/>
    </source>
</evidence>
<sequence>MEQNQQKIEFPNLPLAVYREIAAHLRQVEGVDVDLIPQTSSDFDYDQSQIAGLSISCQPNTNEEQVKQILDYYNSLKTLFYSR</sequence>